<dbReference type="PANTHER" id="PTHR48473">
    <property type="entry name" value="TIR DOMAIN-CONTAINING PROTEIN"/>
    <property type="match status" value="1"/>
</dbReference>
<keyword evidence="1" id="KW-1133">Transmembrane helix</keyword>
<dbReference type="AlphaFoldDB" id="A0A6P6AQE6"/>
<evidence type="ECO:0000313" key="3">
    <source>
        <dbReference type="RefSeq" id="XP_022767045.1"/>
    </source>
</evidence>
<sequence length="272" mass="30914">MQRSYTIDVAEDASALTEPSSFSSAEFLETSHVEGDTPGASLEERFMNMTDNKRDMVEAWLKENFPDITDDVDIPEASLEENIAASMDDGDIPEAWQPEYFIYGDNRDFVPLLDASFLSQVGFVPTQQPFKDCSTRKVSIPEWIFLIINVLIEFLSAAFDQLSSVNKPQYALIAMLMSFVAAMTCIIELAYKAGKERVAWRWESNLPWFYYSSPGHRRFGTFPEMIGLVCAMLQTILSAVTYSFYLQQADYPLKISFWPVVFALGLFCSKFM</sequence>
<feature type="transmembrane region" description="Helical" evidence="1">
    <location>
        <begin position="251"/>
        <end position="269"/>
    </location>
</feature>
<accession>A0A6P6AQE6</accession>
<protein>
    <submittedName>
        <fullName evidence="3">Uncharacterized protein LOC111311697</fullName>
    </submittedName>
</protein>
<dbReference type="Proteomes" id="UP000515121">
    <property type="component" value="Unplaced"/>
</dbReference>
<organism evidence="2 3">
    <name type="scientific">Durio zibethinus</name>
    <name type="common">Durian</name>
    <dbReference type="NCBI Taxonomy" id="66656"/>
    <lineage>
        <taxon>Eukaryota</taxon>
        <taxon>Viridiplantae</taxon>
        <taxon>Streptophyta</taxon>
        <taxon>Embryophyta</taxon>
        <taxon>Tracheophyta</taxon>
        <taxon>Spermatophyta</taxon>
        <taxon>Magnoliopsida</taxon>
        <taxon>eudicotyledons</taxon>
        <taxon>Gunneridae</taxon>
        <taxon>Pentapetalae</taxon>
        <taxon>rosids</taxon>
        <taxon>malvids</taxon>
        <taxon>Malvales</taxon>
        <taxon>Malvaceae</taxon>
        <taxon>Helicteroideae</taxon>
        <taxon>Durio</taxon>
    </lineage>
</organism>
<feature type="transmembrane region" description="Helical" evidence="1">
    <location>
        <begin position="171"/>
        <end position="191"/>
    </location>
</feature>
<feature type="transmembrane region" description="Helical" evidence="1">
    <location>
        <begin position="225"/>
        <end position="245"/>
    </location>
</feature>
<proteinExistence type="predicted"/>
<reference evidence="3" key="1">
    <citation type="submission" date="2025-08" db="UniProtKB">
        <authorList>
            <consortium name="RefSeq"/>
        </authorList>
    </citation>
    <scope>IDENTIFICATION</scope>
    <source>
        <tissue evidence="3">Fruit stalk</tissue>
    </source>
</reference>
<dbReference type="RefSeq" id="XP_022767045.1">
    <property type="nucleotide sequence ID" value="XM_022911310.1"/>
</dbReference>
<name>A0A6P6AQE6_DURZI</name>
<evidence type="ECO:0000313" key="2">
    <source>
        <dbReference type="Proteomes" id="UP000515121"/>
    </source>
</evidence>
<dbReference type="KEGG" id="dzi:111311697"/>
<keyword evidence="1" id="KW-0812">Transmembrane</keyword>
<gene>
    <name evidence="3" type="primary">LOC111311697</name>
</gene>
<dbReference type="OrthoDB" id="988851at2759"/>
<dbReference type="PANTHER" id="PTHR48473:SF1">
    <property type="entry name" value="TIR DOMAIN-CONTAINING PROTEIN"/>
    <property type="match status" value="1"/>
</dbReference>
<dbReference type="GeneID" id="111311697"/>
<feature type="transmembrane region" description="Helical" evidence="1">
    <location>
        <begin position="140"/>
        <end position="159"/>
    </location>
</feature>
<evidence type="ECO:0000256" key="1">
    <source>
        <dbReference type="SAM" id="Phobius"/>
    </source>
</evidence>
<keyword evidence="2" id="KW-1185">Reference proteome</keyword>
<keyword evidence="1" id="KW-0472">Membrane</keyword>